<dbReference type="InterPro" id="IPR014048">
    <property type="entry name" value="MethylDNA_cys_MeTrfase_DNA-bd"/>
</dbReference>
<proteinExistence type="predicted"/>
<keyword evidence="3" id="KW-0808">Transferase</keyword>
<dbReference type="GO" id="GO:0008168">
    <property type="term" value="F:methyltransferase activity"/>
    <property type="evidence" value="ECO:0007669"/>
    <property type="project" value="UniProtKB-KW"/>
</dbReference>
<dbReference type="PANTHER" id="PTHR42942">
    <property type="entry name" value="6-O-METHYLGUANINE DNA METHYLTRANSFERASE"/>
    <property type="match status" value="1"/>
</dbReference>
<dbReference type="OrthoDB" id="9132167at2"/>
<evidence type="ECO:0000313" key="6">
    <source>
        <dbReference type="Proteomes" id="UP000295058"/>
    </source>
</evidence>
<dbReference type="InterPro" id="IPR036388">
    <property type="entry name" value="WH-like_DNA-bd_sf"/>
</dbReference>
<keyword evidence="6" id="KW-1185">Reference proteome</keyword>
<gene>
    <name evidence="3" type="ORF">B6S09_13565</name>
    <name evidence="4" type="ORF">LY04_02451</name>
</gene>
<evidence type="ECO:0000256" key="1">
    <source>
        <dbReference type="ARBA" id="ARBA00022763"/>
    </source>
</evidence>
<accession>A0A235CGX4</accession>
<evidence type="ECO:0000313" key="5">
    <source>
        <dbReference type="Proteomes" id="UP000243640"/>
    </source>
</evidence>
<feature type="domain" description="Methylated-DNA-[protein]-cysteine S-methyltransferase DNA binding" evidence="2">
    <location>
        <begin position="6"/>
        <end position="85"/>
    </location>
</feature>
<evidence type="ECO:0000313" key="3">
    <source>
        <dbReference type="EMBL" id="OYD23085.1"/>
    </source>
</evidence>
<dbReference type="GO" id="GO:0006281">
    <property type="term" value="P:DNA repair"/>
    <property type="evidence" value="ECO:0007669"/>
    <property type="project" value="InterPro"/>
</dbReference>
<dbReference type="RefSeq" id="WP_094279035.1">
    <property type="nucleotide sequence ID" value="NZ_NQJF01000011.1"/>
</dbReference>
<dbReference type="GO" id="GO:0032259">
    <property type="term" value="P:methylation"/>
    <property type="evidence" value="ECO:0007669"/>
    <property type="project" value="UniProtKB-KW"/>
</dbReference>
<dbReference type="InterPro" id="IPR036217">
    <property type="entry name" value="MethylDNA_cys_MeTrfase_DNAb"/>
</dbReference>
<dbReference type="EMBL" id="NQJF01000011">
    <property type="protein sequence ID" value="OYD23085.1"/>
    <property type="molecule type" value="Genomic_DNA"/>
</dbReference>
<dbReference type="Proteomes" id="UP000243640">
    <property type="component" value="Unassembled WGS sequence"/>
</dbReference>
<dbReference type="AlphaFoldDB" id="A0A235CGX4"/>
<reference evidence="3 5" key="1">
    <citation type="submission" date="2017-08" db="EMBL/GenBank/DDBJ databases">
        <title>Draft Genome Sequence of the Marine Bacterium Oceanimonas baumannii ATCC 700832.</title>
        <authorList>
            <person name="Mcclelland W.D."/>
            <person name="Brennan M.A."/>
            <person name="Trachtenberg A.M."/>
            <person name="Maclea K.S."/>
        </authorList>
    </citation>
    <scope>NUCLEOTIDE SEQUENCE [LARGE SCALE GENOMIC DNA]</scope>
    <source>
        <strain evidence="3 5">ATCC 700832</strain>
    </source>
</reference>
<comment type="caution">
    <text evidence="3">The sequence shown here is derived from an EMBL/GenBank/DDBJ whole genome shotgun (WGS) entry which is preliminary data.</text>
</comment>
<keyword evidence="1" id="KW-0227">DNA damage</keyword>
<dbReference type="Proteomes" id="UP000295058">
    <property type="component" value="Unassembled WGS sequence"/>
</dbReference>
<dbReference type="PANTHER" id="PTHR42942:SF1">
    <property type="entry name" value="ALKYLTRANSFERASE-LIKE PROTEIN 1"/>
    <property type="match status" value="1"/>
</dbReference>
<dbReference type="SUPFAM" id="SSF46767">
    <property type="entry name" value="Methylated DNA-protein cysteine methyltransferase, C-terminal domain"/>
    <property type="match status" value="1"/>
</dbReference>
<organism evidence="3 5">
    <name type="scientific">Oceanimonas baumannii</name>
    <dbReference type="NCBI Taxonomy" id="129578"/>
    <lineage>
        <taxon>Bacteria</taxon>
        <taxon>Pseudomonadati</taxon>
        <taxon>Pseudomonadota</taxon>
        <taxon>Gammaproteobacteria</taxon>
        <taxon>Aeromonadales</taxon>
        <taxon>Aeromonadaceae</taxon>
        <taxon>Oceanimonas</taxon>
    </lineage>
</organism>
<keyword evidence="3" id="KW-0489">Methyltransferase</keyword>
<dbReference type="Gene3D" id="1.10.10.10">
    <property type="entry name" value="Winged helix-like DNA-binding domain superfamily/Winged helix DNA-binding domain"/>
    <property type="match status" value="1"/>
</dbReference>
<evidence type="ECO:0000259" key="2">
    <source>
        <dbReference type="Pfam" id="PF01035"/>
    </source>
</evidence>
<evidence type="ECO:0000313" key="4">
    <source>
        <dbReference type="EMBL" id="TDW58353.1"/>
    </source>
</evidence>
<dbReference type="Pfam" id="PF01035">
    <property type="entry name" value="DNA_binding_1"/>
    <property type="match status" value="1"/>
</dbReference>
<dbReference type="CDD" id="cd06445">
    <property type="entry name" value="ATase"/>
    <property type="match status" value="1"/>
</dbReference>
<name>A0A235CGX4_9GAMM</name>
<reference evidence="4 6" key="2">
    <citation type="submission" date="2019-03" db="EMBL/GenBank/DDBJ databases">
        <title>Genomic Encyclopedia of Archaeal and Bacterial Type Strains, Phase II (KMG-II): from individual species to whole genera.</title>
        <authorList>
            <person name="Goeker M."/>
        </authorList>
    </citation>
    <scope>NUCLEOTIDE SEQUENCE [LARGE SCALE GENOMIC DNA]</scope>
    <source>
        <strain evidence="4 6">DSM 15594</strain>
    </source>
</reference>
<dbReference type="EMBL" id="SODO01000009">
    <property type="protein sequence ID" value="TDW58353.1"/>
    <property type="molecule type" value="Genomic_DNA"/>
</dbReference>
<dbReference type="InterPro" id="IPR052520">
    <property type="entry name" value="ATL_DNA_repair"/>
</dbReference>
<protein>
    <submittedName>
        <fullName evidence="3 4">Cysteine methyltransferase</fullName>
    </submittedName>
</protein>
<sequence length="112" mass="12013">MAHSGEQAILSVLALIPAGNVVSYGQLADLAGLPGRARLAGTVLRTADTQALPWHRVVSSSGEISLPAGSEAAQEQRQRLLAEGVVFRGKRVNMKQHQWRPDLGALLMLLEH</sequence>